<dbReference type="EMBL" id="JACGWO010000003">
    <property type="protein sequence ID" value="KAK4430845.1"/>
    <property type="molecule type" value="Genomic_DNA"/>
</dbReference>
<reference evidence="1" key="1">
    <citation type="submission" date="2020-06" db="EMBL/GenBank/DDBJ databases">
        <authorList>
            <person name="Li T."/>
            <person name="Hu X."/>
            <person name="Zhang T."/>
            <person name="Song X."/>
            <person name="Zhang H."/>
            <person name="Dai N."/>
            <person name="Sheng W."/>
            <person name="Hou X."/>
            <person name="Wei L."/>
        </authorList>
    </citation>
    <scope>NUCLEOTIDE SEQUENCE</scope>
    <source>
        <strain evidence="1">3651</strain>
        <tissue evidence="1">Leaf</tissue>
    </source>
</reference>
<dbReference type="AlphaFoldDB" id="A0AAE1YIE3"/>
<name>A0AAE1YIE3_9LAMI</name>
<dbReference type="Proteomes" id="UP001293254">
    <property type="component" value="Unassembled WGS sequence"/>
</dbReference>
<gene>
    <name evidence="1" type="ORF">Salat_0846300</name>
</gene>
<reference evidence="1" key="2">
    <citation type="journal article" date="2024" name="Plant">
        <title>Genomic evolution and insights into agronomic trait innovations of Sesamum species.</title>
        <authorList>
            <person name="Miao H."/>
            <person name="Wang L."/>
            <person name="Qu L."/>
            <person name="Liu H."/>
            <person name="Sun Y."/>
            <person name="Le M."/>
            <person name="Wang Q."/>
            <person name="Wei S."/>
            <person name="Zheng Y."/>
            <person name="Lin W."/>
            <person name="Duan Y."/>
            <person name="Cao H."/>
            <person name="Xiong S."/>
            <person name="Wang X."/>
            <person name="Wei L."/>
            <person name="Li C."/>
            <person name="Ma Q."/>
            <person name="Ju M."/>
            <person name="Zhao R."/>
            <person name="Li G."/>
            <person name="Mu C."/>
            <person name="Tian Q."/>
            <person name="Mei H."/>
            <person name="Zhang T."/>
            <person name="Gao T."/>
            <person name="Zhang H."/>
        </authorList>
    </citation>
    <scope>NUCLEOTIDE SEQUENCE</scope>
    <source>
        <strain evidence="1">3651</strain>
    </source>
</reference>
<evidence type="ECO:0000313" key="2">
    <source>
        <dbReference type="Proteomes" id="UP001293254"/>
    </source>
</evidence>
<evidence type="ECO:0000313" key="1">
    <source>
        <dbReference type="EMBL" id="KAK4430845.1"/>
    </source>
</evidence>
<organism evidence="1 2">
    <name type="scientific">Sesamum alatum</name>
    <dbReference type="NCBI Taxonomy" id="300844"/>
    <lineage>
        <taxon>Eukaryota</taxon>
        <taxon>Viridiplantae</taxon>
        <taxon>Streptophyta</taxon>
        <taxon>Embryophyta</taxon>
        <taxon>Tracheophyta</taxon>
        <taxon>Spermatophyta</taxon>
        <taxon>Magnoliopsida</taxon>
        <taxon>eudicotyledons</taxon>
        <taxon>Gunneridae</taxon>
        <taxon>Pentapetalae</taxon>
        <taxon>asterids</taxon>
        <taxon>lamiids</taxon>
        <taxon>Lamiales</taxon>
        <taxon>Pedaliaceae</taxon>
        <taxon>Sesamum</taxon>
    </lineage>
</organism>
<proteinExistence type="predicted"/>
<protein>
    <submittedName>
        <fullName evidence="1">Uncharacterized protein</fullName>
    </submittedName>
</protein>
<keyword evidence="2" id="KW-1185">Reference proteome</keyword>
<comment type="caution">
    <text evidence="1">The sequence shown here is derived from an EMBL/GenBank/DDBJ whole genome shotgun (WGS) entry which is preliminary data.</text>
</comment>
<accession>A0AAE1YIE3</accession>
<sequence>MAAPTLITLLTKDIETTPTFNRFQSLEDIEEDDMVLTRTDLINSNTIRKEKETLRDNLIFSNLKYKDTNDGNQNAHHQPLIEQGSLATESPSVNSNKEVDDATVATYFSTRGRPRNSQYYHALPN</sequence>